<evidence type="ECO:0000313" key="2">
    <source>
        <dbReference type="Proteomes" id="UP000085678"/>
    </source>
</evidence>
<reference evidence="3" key="1">
    <citation type="submission" date="2025-08" db="UniProtKB">
        <authorList>
            <consortium name="RefSeq"/>
        </authorList>
    </citation>
    <scope>IDENTIFICATION</scope>
    <source>
        <tissue evidence="3">Gonads</tissue>
    </source>
</reference>
<feature type="transmembrane region" description="Helical" evidence="1">
    <location>
        <begin position="29"/>
        <end position="49"/>
    </location>
</feature>
<keyword evidence="1" id="KW-0472">Membrane</keyword>
<feature type="transmembrane region" description="Helical" evidence="1">
    <location>
        <begin position="129"/>
        <end position="151"/>
    </location>
</feature>
<dbReference type="KEGG" id="lak:106153973"/>
<name>A0A1S3HC66_LINAN</name>
<proteinExistence type="predicted"/>
<feature type="transmembrane region" description="Helical" evidence="1">
    <location>
        <begin position="93"/>
        <end position="114"/>
    </location>
</feature>
<organism evidence="2 3">
    <name type="scientific">Lingula anatina</name>
    <name type="common">Brachiopod</name>
    <name type="synonym">Lingula unguis</name>
    <dbReference type="NCBI Taxonomy" id="7574"/>
    <lineage>
        <taxon>Eukaryota</taxon>
        <taxon>Metazoa</taxon>
        <taxon>Spiralia</taxon>
        <taxon>Lophotrochozoa</taxon>
        <taxon>Brachiopoda</taxon>
        <taxon>Linguliformea</taxon>
        <taxon>Lingulata</taxon>
        <taxon>Lingulida</taxon>
        <taxon>Linguloidea</taxon>
        <taxon>Lingulidae</taxon>
        <taxon>Lingula</taxon>
    </lineage>
</organism>
<feature type="transmembrane region" description="Helical" evidence="1">
    <location>
        <begin position="362"/>
        <end position="380"/>
    </location>
</feature>
<feature type="transmembrane region" description="Helical" evidence="1">
    <location>
        <begin position="61"/>
        <end position="81"/>
    </location>
</feature>
<feature type="transmembrane region" description="Helical" evidence="1">
    <location>
        <begin position="241"/>
        <end position="261"/>
    </location>
</feature>
<feature type="transmembrane region" description="Helical" evidence="1">
    <location>
        <begin position="387"/>
        <end position="408"/>
    </location>
</feature>
<keyword evidence="1" id="KW-1133">Transmembrane helix</keyword>
<dbReference type="Proteomes" id="UP000085678">
    <property type="component" value="Unplaced"/>
</dbReference>
<feature type="transmembrane region" description="Helical" evidence="1">
    <location>
        <begin position="324"/>
        <end position="350"/>
    </location>
</feature>
<protein>
    <submittedName>
        <fullName evidence="3">Uncharacterized protein LOC106153973</fullName>
    </submittedName>
</protein>
<accession>A0A1S3HC66</accession>
<evidence type="ECO:0000256" key="1">
    <source>
        <dbReference type="SAM" id="Phobius"/>
    </source>
</evidence>
<sequence>METEDYVCTGSFIFTFFVAIVSGRRAWMLIDMISTIVFGVWFFFPKSILPLQADLVIDSGHVLLCHMVAATLLGSAVVWALSRNSSDETVQVTMLITRVLSASLILIYMIYAQYANAQAKHGRFTQQNYWFGILGTTLWDLGNIIQLLRTVEWGGGAENTSSGLDHSLRRDFFVIFIGGVVMATFAGSTVQCLFPHLILDGIHSHMDRTVGALNIGMAFLSFIAPGFHSDEDKRAVLLGRIVQCIMLLASVAWQHFYIISMTTTQTLTVGAPLALLPASNYWFGILGTTLWDLGNIIQLLRTVEWGGGAENTSSGLDHSLRRDFFVIFIGGVVMATFAGSTVQCLFPHLILDGIHSHMDRTVGALNIGMAFLSFIAPGFHSDEDKRAVLLGRIVQCIMLLASVAWQHFYIISMTTTQTLTVGAPLALLLLSGYLSSGERKKED</sequence>
<keyword evidence="1" id="KW-0812">Transmembrane</keyword>
<evidence type="ECO:0000313" key="3">
    <source>
        <dbReference type="RefSeq" id="XP_013383590.1"/>
    </source>
</evidence>
<dbReference type="OrthoDB" id="6126409at2759"/>
<dbReference type="GeneID" id="106153973"/>
<feature type="transmembrane region" description="Helical" evidence="1">
    <location>
        <begin position="172"/>
        <end position="198"/>
    </location>
</feature>
<dbReference type="InParanoid" id="A0A1S3HC66"/>
<dbReference type="AlphaFoldDB" id="A0A1S3HC66"/>
<gene>
    <name evidence="3" type="primary">LOC106153973</name>
</gene>
<keyword evidence="2" id="KW-1185">Reference proteome</keyword>
<feature type="transmembrane region" description="Helical" evidence="1">
    <location>
        <begin position="414"/>
        <end position="434"/>
    </location>
</feature>
<feature type="transmembrane region" description="Helical" evidence="1">
    <location>
        <begin position="210"/>
        <end position="229"/>
    </location>
</feature>
<dbReference type="RefSeq" id="XP_013383590.1">
    <property type="nucleotide sequence ID" value="XM_013528136.2"/>
</dbReference>